<evidence type="ECO:0000259" key="1">
    <source>
        <dbReference type="Pfam" id="PF13090"/>
    </source>
</evidence>
<name>A0A0X8D7P3_9DEIN</name>
<feature type="domain" description="Polyphosphate kinase C-terminal" evidence="1">
    <location>
        <begin position="1"/>
        <end position="48"/>
    </location>
</feature>
<proteinExistence type="predicted"/>
<organism evidence="2 3">
    <name type="scientific">Thermus parvatiensis</name>
    <dbReference type="NCBI Taxonomy" id="456163"/>
    <lineage>
        <taxon>Bacteria</taxon>
        <taxon>Thermotogati</taxon>
        <taxon>Deinococcota</taxon>
        <taxon>Deinococci</taxon>
        <taxon>Thermales</taxon>
        <taxon>Thermaceae</taxon>
        <taxon>Thermus</taxon>
    </lineage>
</organism>
<dbReference type="KEGG" id="tpar:AV541_05690"/>
<dbReference type="EMBL" id="CP014141">
    <property type="protein sequence ID" value="AMA75627.1"/>
    <property type="molecule type" value="Genomic_DNA"/>
</dbReference>
<dbReference type="Proteomes" id="UP000061630">
    <property type="component" value="Chromosome"/>
</dbReference>
<dbReference type="SUPFAM" id="SSF56024">
    <property type="entry name" value="Phospholipase D/nuclease"/>
    <property type="match status" value="1"/>
</dbReference>
<evidence type="ECO:0000313" key="3">
    <source>
        <dbReference type="Proteomes" id="UP000061630"/>
    </source>
</evidence>
<dbReference type="Pfam" id="PF13090">
    <property type="entry name" value="PP_kinase_C"/>
    <property type="match status" value="1"/>
</dbReference>
<dbReference type="Gene3D" id="3.30.870.10">
    <property type="entry name" value="Endonuclease Chain A"/>
    <property type="match status" value="1"/>
</dbReference>
<reference evidence="2 3" key="1">
    <citation type="submission" date="2016-01" db="EMBL/GenBank/DDBJ databases">
        <title>Genome sequence of Thermus parvatiensis, a thermophile isolated from a hot water spring.</title>
        <authorList>
            <person name="Tripathi C."/>
            <person name="Lal R."/>
        </authorList>
    </citation>
    <scope>NUCLEOTIDE SEQUENCE [LARGE SCALE GENOMIC DNA]</scope>
    <source>
        <strain evidence="2 3">RL</strain>
    </source>
</reference>
<evidence type="ECO:0000313" key="2">
    <source>
        <dbReference type="EMBL" id="AMA75627.1"/>
    </source>
</evidence>
<gene>
    <name evidence="2" type="ORF">AV541_05690</name>
</gene>
<dbReference type="AlphaFoldDB" id="A0A0X8D7P3"/>
<protein>
    <recommendedName>
        <fullName evidence="1">Polyphosphate kinase C-terminal domain-containing protein</fullName>
    </recommendedName>
</protein>
<accession>A0A0X8D7P3</accession>
<sequence length="61" mass="7396">MPRNFQNRFELLFPVLDKEAKKKVLKVLKRQVRDDRNSFFLTPEGEKRLWGGRHDAQRLEL</sequence>
<dbReference type="InterPro" id="IPR025200">
    <property type="entry name" value="PPK_C_dom2"/>
</dbReference>
<dbReference type="RefSeq" id="WP_060384457.1">
    <property type="nucleotide sequence ID" value="NZ_CP014141.1"/>
</dbReference>